<name>A0AAW0SU09_SCYPA</name>
<dbReference type="Proteomes" id="UP001487740">
    <property type="component" value="Unassembled WGS sequence"/>
</dbReference>
<keyword evidence="3" id="KW-1185">Reference proteome</keyword>
<accession>A0AAW0SU09</accession>
<reference evidence="2 3" key="1">
    <citation type="submission" date="2023-03" db="EMBL/GenBank/DDBJ databases">
        <title>High-quality genome of Scylla paramamosain provides insights in environmental adaptation.</title>
        <authorList>
            <person name="Zhang L."/>
        </authorList>
    </citation>
    <scope>NUCLEOTIDE SEQUENCE [LARGE SCALE GENOMIC DNA]</scope>
    <source>
        <strain evidence="2">LZ_2023a</strain>
        <tissue evidence="2">Muscle</tissue>
    </source>
</reference>
<dbReference type="PANTHER" id="PTHR46331">
    <property type="entry name" value="VALACYCLOVIR HYDROLASE"/>
    <property type="match status" value="1"/>
</dbReference>
<proteinExistence type="predicted"/>
<dbReference type="EMBL" id="JARAKH010000047">
    <property type="protein sequence ID" value="KAK8377752.1"/>
    <property type="molecule type" value="Genomic_DNA"/>
</dbReference>
<dbReference type="InterPro" id="IPR029058">
    <property type="entry name" value="AB_hydrolase_fold"/>
</dbReference>
<evidence type="ECO:0000313" key="3">
    <source>
        <dbReference type="Proteomes" id="UP001487740"/>
    </source>
</evidence>
<comment type="caution">
    <text evidence="2">The sequence shown here is derived from an EMBL/GenBank/DDBJ whole genome shotgun (WGS) entry which is preliminary data.</text>
</comment>
<dbReference type="GO" id="GO:0017171">
    <property type="term" value="F:serine hydrolase activity"/>
    <property type="evidence" value="ECO:0007669"/>
    <property type="project" value="TreeGrafter"/>
</dbReference>
<evidence type="ECO:0000259" key="1">
    <source>
        <dbReference type="Pfam" id="PF00561"/>
    </source>
</evidence>
<protein>
    <recommendedName>
        <fullName evidence="1">AB hydrolase-1 domain-containing protein</fullName>
    </recommendedName>
</protein>
<feature type="domain" description="AB hydrolase-1" evidence="1">
    <location>
        <begin position="53"/>
        <end position="144"/>
    </location>
</feature>
<sequence length="258" mass="28672">MRCLLSSTKCAENSYKLIIQRGIHQSQMASSHVTVNGLNLHYEVAGSGSKVALCLPGALGSIKSDFGPQLSSLAGEELTLVCWDPPGYGQSRPPPRKFSNDFLRQDGRIAAQMMKTLGHDKYALLGWSDGGITALMMAAAFPPAKKDIAIYNKVRDVSQWSEKMRAPLEAIYGKEDFKKTWEGWVDALAKIYQEENGDLCKADLDKISCRTLIVHGNKDPLVPQEHPDYLHSKIKGSQLVCMEDGKHNIHLRYAERIQ</sequence>
<dbReference type="SUPFAM" id="SSF53474">
    <property type="entry name" value="alpha/beta-Hydrolases"/>
    <property type="match status" value="1"/>
</dbReference>
<dbReference type="Pfam" id="PF00561">
    <property type="entry name" value="Abhydrolase_1"/>
    <property type="match status" value="1"/>
</dbReference>
<organism evidence="2 3">
    <name type="scientific">Scylla paramamosain</name>
    <name type="common">Mud crab</name>
    <dbReference type="NCBI Taxonomy" id="85552"/>
    <lineage>
        <taxon>Eukaryota</taxon>
        <taxon>Metazoa</taxon>
        <taxon>Ecdysozoa</taxon>
        <taxon>Arthropoda</taxon>
        <taxon>Crustacea</taxon>
        <taxon>Multicrustacea</taxon>
        <taxon>Malacostraca</taxon>
        <taxon>Eumalacostraca</taxon>
        <taxon>Eucarida</taxon>
        <taxon>Decapoda</taxon>
        <taxon>Pleocyemata</taxon>
        <taxon>Brachyura</taxon>
        <taxon>Eubrachyura</taxon>
        <taxon>Portunoidea</taxon>
        <taxon>Portunidae</taxon>
        <taxon>Portuninae</taxon>
        <taxon>Scylla</taxon>
    </lineage>
</organism>
<dbReference type="InterPro" id="IPR000073">
    <property type="entry name" value="AB_hydrolase_1"/>
</dbReference>
<evidence type="ECO:0000313" key="2">
    <source>
        <dbReference type="EMBL" id="KAK8377752.1"/>
    </source>
</evidence>
<dbReference type="Gene3D" id="3.40.50.1820">
    <property type="entry name" value="alpha/beta hydrolase"/>
    <property type="match status" value="1"/>
</dbReference>
<gene>
    <name evidence="2" type="ORF">O3P69_014011</name>
</gene>
<dbReference type="PANTHER" id="PTHR46331:SF2">
    <property type="entry name" value="VALACYCLOVIR HYDROLASE"/>
    <property type="match status" value="1"/>
</dbReference>
<dbReference type="AlphaFoldDB" id="A0AAW0SU09"/>